<dbReference type="InterPro" id="IPR023214">
    <property type="entry name" value="HAD_sf"/>
</dbReference>
<dbReference type="RefSeq" id="WP_152204000.1">
    <property type="nucleotide sequence ID" value="NZ_VUKF01000039.1"/>
</dbReference>
<keyword evidence="6" id="KW-0479">Metal-binding</keyword>
<dbReference type="NCBIfam" id="TIGR00685">
    <property type="entry name" value="T6PP"/>
    <property type="match status" value="1"/>
</dbReference>
<reference evidence="8 9" key="1">
    <citation type="submission" date="2019-10" db="EMBL/GenBank/DDBJ databases">
        <title>Georgenia wutianyii sp. nov. and Georgenia yuyongxinii sp. nov. isolated from plateau pika (Ochotona curzoniae) in the Qinghai-Tibet plateau of China.</title>
        <authorList>
            <person name="Tian Z."/>
        </authorList>
    </citation>
    <scope>NUCLEOTIDE SEQUENCE [LARGE SCALE GENOMIC DNA]</scope>
    <source>
        <strain evidence="8 9">DSM 21501</strain>
    </source>
</reference>
<gene>
    <name evidence="8" type="primary">otsB</name>
    <name evidence="8" type="ORF">GB883_18740</name>
</gene>
<dbReference type="GO" id="GO:0005992">
    <property type="term" value="P:trehalose biosynthetic process"/>
    <property type="evidence" value="ECO:0007669"/>
    <property type="project" value="UniProtKB-UniPathway"/>
</dbReference>
<dbReference type="Gene3D" id="3.30.70.1020">
    <property type="entry name" value="Trehalose-6-phosphate phosphatase related protein, domain 2"/>
    <property type="match status" value="1"/>
</dbReference>
<evidence type="ECO:0000313" key="8">
    <source>
        <dbReference type="EMBL" id="KAE8762555.1"/>
    </source>
</evidence>
<dbReference type="Proteomes" id="UP000451860">
    <property type="component" value="Unassembled WGS sequence"/>
</dbReference>
<keyword evidence="4 6" id="KW-0378">Hydrolase</keyword>
<dbReference type="InterPro" id="IPR003337">
    <property type="entry name" value="Trehalose_PPase"/>
</dbReference>
<organism evidence="8 9">
    <name type="scientific">Georgenia thermotolerans</name>
    <dbReference type="NCBI Taxonomy" id="527326"/>
    <lineage>
        <taxon>Bacteria</taxon>
        <taxon>Bacillati</taxon>
        <taxon>Actinomycetota</taxon>
        <taxon>Actinomycetes</taxon>
        <taxon>Micrococcales</taxon>
        <taxon>Bogoriellaceae</taxon>
        <taxon>Georgenia</taxon>
    </lineage>
</organism>
<feature type="region of interest" description="Disordered" evidence="7">
    <location>
        <begin position="1"/>
        <end position="59"/>
    </location>
</feature>
<evidence type="ECO:0000256" key="4">
    <source>
        <dbReference type="ARBA" id="ARBA00022801"/>
    </source>
</evidence>
<dbReference type="AlphaFoldDB" id="A0A7J5UJH8"/>
<dbReference type="NCBIfam" id="TIGR01484">
    <property type="entry name" value="HAD-SF-IIB"/>
    <property type="match status" value="1"/>
</dbReference>
<dbReference type="EMBL" id="WHJE01000153">
    <property type="protein sequence ID" value="KAE8762555.1"/>
    <property type="molecule type" value="Genomic_DNA"/>
</dbReference>
<keyword evidence="9" id="KW-1185">Reference proteome</keyword>
<dbReference type="OrthoDB" id="9816160at2"/>
<comment type="caution">
    <text evidence="8">The sequence shown here is derived from an EMBL/GenBank/DDBJ whole genome shotgun (WGS) entry which is preliminary data.</text>
</comment>
<dbReference type="GO" id="GO:0046872">
    <property type="term" value="F:metal ion binding"/>
    <property type="evidence" value="ECO:0007669"/>
    <property type="project" value="UniProtKB-KW"/>
</dbReference>
<accession>A0A7J5UJH8</accession>
<evidence type="ECO:0000256" key="7">
    <source>
        <dbReference type="SAM" id="MobiDB-lite"/>
    </source>
</evidence>
<dbReference type="EC" id="3.1.3.12" evidence="6"/>
<comment type="similarity">
    <text evidence="3 6">Belongs to the trehalose phosphatase family.</text>
</comment>
<evidence type="ECO:0000256" key="1">
    <source>
        <dbReference type="ARBA" id="ARBA00000500"/>
    </source>
</evidence>
<comment type="pathway">
    <text evidence="2 6">Glycan biosynthesis; trehalose biosynthesis.</text>
</comment>
<dbReference type="UniPathway" id="UPA00299"/>
<name>A0A7J5UJH8_9MICO</name>
<dbReference type="SUPFAM" id="SSF56784">
    <property type="entry name" value="HAD-like"/>
    <property type="match status" value="1"/>
</dbReference>
<protein>
    <recommendedName>
        <fullName evidence="6">Trehalose 6-phosphate phosphatase</fullName>
        <ecNumber evidence="6">3.1.3.12</ecNumber>
    </recommendedName>
</protein>
<comment type="catalytic activity">
    <reaction evidence="1 6">
        <text>alpha,alpha-trehalose 6-phosphate + H2O = alpha,alpha-trehalose + phosphate</text>
        <dbReference type="Rhea" id="RHEA:23420"/>
        <dbReference type="ChEBI" id="CHEBI:15377"/>
        <dbReference type="ChEBI" id="CHEBI:16551"/>
        <dbReference type="ChEBI" id="CHEBI:43474"/>
        <dbReference type="ChEBI" id="CHEBI:58429"/>
        <dbReference type="EC" id="3.1.3.12"/>
    </reaction>
</comment>
<evidence type="ECO:0000256" key="5">
    <source>
        <dbReference type="ARBA" id="ARBA00024179"/>
    </source>
</evidence>
<dbReference type="InterPro" id="IPR036412">
    <property type="entry name" value="HAD-like_sf"/>
</dbReference>
<comment type="cofactor">
    <cofactor evidence="6">
        <name>Mg(2+)</name>
        <dbReference type="ChEBI" id="CHEBI:18420"/>
    </cofactor>
</comment>
<comment type="function">
    <text evidence="5 6">Removes the phosphate from trehalose 6-phosphate to produce free trehalose.</text>
</comment>
<dbReference type="GO" id="GO:0004805">
    <property type="term" value="F:trehalose-phosphatase activity"/>
    <property type="evidence" value="ECO:0007669"/>
    <property type="project" value="UniProtKB-EC"/>
</dbReference>
<evidence type="ECO:0000256" key="3">
    <source>
        <dbReference type="ARBA" id="ARBA00008770"/>
    </source>
</evidence>
<proteinExistence type="inferred from homology"/>
<keyword evidence="6" id="KW-0460">Magnesium</keyword>
<evidence type="ECO:0000256" key="6">
    <source>
        <dbReference type="RuleBase" id="RU361117"/>
    </source>
</evidence>
<dbReference type="InterPro" id="IPR006379">
    <property type="entry name" value="HAD-SF_hydro_IIB"/>
</dbReference>
<dbReference type="PANTHER" id="PTHR43768:SF3">
    <property type="entry name" value="TREHALOSE 6-PHOSPHATE PHOSPHATASE"/>
    <property type="match status" value="1"/>
</dbReference>
<dbReference type="Pfam" id="PF02358">
    <property type="entry name" value="Trehalose_PPase"/>
    <property type="match status" value="1"/>
</dbReference>
<evidence type="ECO:0000313" key="9">
    <source>
        <dbReference type="Proteomes" id="UP000451860"/>
    </source>
</evidence>
<dbReference type="InterPro" id="IPR044651">
    <property type="entry name" value="OTSB-like"/>
</dbReference>
<feature type="compositionally biased region" description="Low complexity" evidence="7">
    <location>
        <begin position="22"/>
        <end position="59"/>
    </location>
</feature>
<dbReference type="Gene3D" id="3.40.50.1000">
    <property type="entry name" value="HAD superfamily/HAD-like"/>
    <property type="match status" value="1"/>
</dbReference>
<dbReference type="PANTHER" id="PTHR43768">
    <property type="entry name" value="TREHALOSE 6-PHOSPHATE PHOSPHATASE"/>
    <property type="match status" value="1"/>
</dbReference>
<evidence type="ECO:0000256" key="2">
    <source>
        <dbReference type="ARBA" id="ARBA00005199"/>
    </source>
</evidence>
<sequence>MSTENMPDDDARLTGPGGGPLGAPDDATDDATAGLAGTEAAARGEGAAEVGADDPGVPGPGVAAPLFTAHIKEGLDSALRELAAAPTILVALDFDGVLAPLVLDPATSRVLPESAAAIQDLTGLPGVTVAVVSGREAATLTALADVPAGTRIIGSHGAQWGTVVAGPRGRELRADPVALTEEQSALLARLVRDTEAIVAGVPGAHVEVKPAAAVLHTRGAARPDAERLTQATLDGPATHPEVHVIVGKEVVEMSVLSVTKGDALVQLRTELGADAVLYAGDDTTDEDAFAVLGEGDVGIKVGAGETGAAYRVTDPEEFSAVLMRLVALRSGPLDTSA</sequence>